<keyword evidence="2" id="KW-0717">Septation</keyword>
<gene>
    <name evidence="5" type="ORF">TSPGSL018_23232</name>
</gene>
<name>A0A061QP98_9CHLO</name>
<dbReference type="Gene3D" id="2.160.20.70">
    <property type="match status" value="1"/>
</dbReference>
<dbReference type="InterPro" id="IPR005526">
    <property type="entry name" value="Septum_form_inhib_MinC_C"/>
</dbReference>
<dbReference type="EMBL" id="GBEZ01024507">
    <property type="protein sequence ID" value="JAC62487.1"/>
    <property type="molecule type" value="Transcribed_RNA"/>
</dbReference>
<dbReference type="PANTHER" id="PTHR34108:SF1">
    <property type="entry name" value="SEPTUM SITE-DETERMINING PROTEIN MINC"/>
    <property type="match status" value="1"/>
</dbReference>
<feature type="domain" description="Septum formation inhibitor MinC C-terminal" evidence="4">
    <location>
        <begin position="87"/>
        <end position="157"/>
    </location>
</feature>
<accession>A0A061QP98</accession>
<dbReference type="AlphaFoldDB" id="A0A061QP98"/>
<feature type="non-terminal residue" evidence="5">
    <location>
        <position position="1"/>
    </location>
</feature>
<evidence type="ECO:0000256" key="2">
    <source>
        <dbReference type="ARBA" id="ARBA00023210"/>
    </source>
</evidence>
<sequence length="160" mass="17240">HFALRFYCCRWQVCNSVLHSYLNSTRTTSRMHYRCCYSAFDVPSRCICLQTSAPVRVVRRVAAKRICREASARGTRPLSPEETLYLRHSLDADQSLSHPGSVVVFGSVPEDAAVHAGGDVIVWGRLSGEAHAGSAGGSDAVVCCLEGAPRAVSIAGTCVL</sequence>
<protein>
    <recommendedName>
        <fullName evidence="4">Septum formation inhibitor MinC C-terminal domain-containing protein</fullName>
    </recommendedName>
</protein>
<dbReference type="PANTHER" id="PTHR34108">
    <property type="entry name" value="SEPTUM SITE-DETERMINING PROTEIN MINC"/>
    <property type="match status" value="1"/>
</dbReference>
<organism evidence="5">
    <name type="scientific">Tetraselmis sp. GSL018</name>
    <dbReference type="NCBI Taxonomy" id="582737"/>
    <lineage>
        <taxon>Eukaryota</taxon>
        <taxon>Viridiplantae</taxon>
        <taxon>Chlorophyta</taxon>
        <taxon>core chlorophytes</taxon>
        <taxon>Chlorodendrophyceae</taxon>
        <taxon>Chlorodendrales</taxon>
        <taxon>Chlorodendraceae</taxon>
        <taxon>Tetraselmis</taxon>
    </lineage>
</organism>
<dbReference type="GO" id="GO:0051301">
    <property type="term" value="P:cell division"/>
    <property type="evidence" value="ECO:0007669"/>
    <property type="project" value="UniProtKB-KW"/>
</dbReference>
<evidence type="ECO:0000256" key="1">
    <source>
        <dbReference type="ARBA" id="ARBA00022618"/>
    </source>
</evidence>
<evidence type="ECO:0000313" key="5">
    <source>
        <dbReference type="EMBL" id="JAC62487.1"/>
    </source>
</evidence>
<evidence type="ECO:0000256" key="3">
    <source>
        <dbReference type="ARBA" id="ARBA00023306"/>
    </source>
</evidence>
<dbReference type="GO" id="GO:0051726">
    <property type="term" value="P:regulation of cell cycle"/>
    <property type="evidence" value="ECO:0007669"/>
    <property type="project" value="InterPro"/>
</dbReference>
<proteinExistence type="predicted"/>
<keyword evidence="3" id="KW-0131">Cell cycle</keyword>
<reference evidence="5" key="1">
    <citation type="submission" date="2014-05" db="EMBL/GenBank/DDBJ databases">
        <title>The transcriptome of the halophilic microalga Tetraselmis sp. GSL018 isolated from the Great Salt Lake, Utah.</title>
        <authorList>
            <person name="Jinkerson R.E."/>
            <person name="D'Adamo S."/>
            <person name="Posewitz M.C."/>
        </authorList>
    </citation>
    <scope>NUCLEOTIDE SEQUENCE</scope>
    <source>
        <strain evidence="5">GSL018</strain>
    </source>
</reference>
<dbReference type="GO" id="GO:0000902">
    <property type="term" value="P:cell morphogenesis"/>
    <property type="evidence" value="ECO:0007669"/>
    <property type="project" value="InterPro"/>
</dbReference>
<dbReference type="SUPFAM" id="SSF63848">
    <property type="entry name" value="Cell-division inhibitor MinC, C-terminal domain"/>
    <property type="match status" value="1"/>
</dbReference>
<feature type="non-terminal residue" evidence="5">
    <location>
        <position position="160"/>
    </location>
</feature>
<keyword evidence="1" id="KW-0132">Cell division</keyword>
<evidence type="ECO:0000259" key="4">
    <source>
        <dbReference type="Pfam" id="PF03775"/>
    </source>
</evidence>
<dbReference type="InterPro" id="IPR016098">
    <property type="entry name" value="CAP/MinC_C"/>
</dbReference>
<dbReference type="InterPro" id="IPR013033">
    <property type="entry name" value="MinC"/>
</dbReference>
<dbReference type="Pfam" id="PF03775">
    <property type="entry name" value="MinC_C"/>
    <property type="match status" value="1"/>
</dbReference>
<dbReference type="InterPro" id="IPR036145">
    <property type="entry name" value="MinC_C_sf"/>
</dbReference>